<feature type="transmembrane region" description="Helical" evidence="1">
    <location>
        <begin position="84"/>
        <end position="104"/>
    </location>
</feature>
<keyword evidence="1" id="KW-0812">Transmembrane</keyword>
<proteinExistence type="predicted"/>
<evidence type="ECO:0000313" key="2">
    <source>
        <dbReference type="EMBL" id="MBM7123099.1"/>
    </source>
</evidence>
<name>A0ABS2JW60_9GAMM</name>
<feature type="transmembrane region" description="Helical" evidence="1">
    <location>
        <begin position="61"/>
        <end position="78"/>
    </location>
</feature>
<gene>
    <name evidence="2" type="ORF">ISP20_18170</name>
</gene>
<sequence length="140" mass="15341">MNSSIDNAADFRNIWPLSAAVWTLAFAALAPIFFTVDWLFHIFPDRYPVIHRMHGLGPEPKILWVASGAIAMVAIYYLTRHPVLGLLACCAFAALYVPAAIVLWGQFTWGCWLALLVVALACCGAFMASRVGRDQASNKG</sequence>
<organism evidence="2 3">
    <name type="scientific">Dyella kyungheensis</name>
    <dbReference type="NCBI Taxonomy" id="1242174"/>
    <lineage>
        <taxon>Bacteria</taxon>
        <taxon>Pseudomonadati</taxon>
        <taxon>Pseudomonadota</taxon>
        <taxon>Gammaproteobacteria</taxon>
        <taxon>Lysobacterales</taxon>
        <taxon>Rhodanobacteraceae</taxon>
        <taxon>Dyella</taxon>
    </lineage>
</organism>
<protein>
    <submittedName>
        <fullName evidence="2">Uncharacterized protein</fullName>
    </submittedName>
</protein>
<keyword evidence="1" id="KW-0472">Membrane</keyword>
<feature type="transmembrane region" description="Helical" evidence="1">
    <location>
        <begin position="20"/>
        <end position="40"/>
    </location>
</feature>
<dbReference type="RefSeq" id="WP_204637551.1">
    <property type="nucleotide sequence ID" value="NZ_JADIKC010000009.1"/>
</dbReference>
<dbReference type="Proteomes" id="UP001430065">
    <property type="component" value="Unassembled WGS sequence"/>
</dbReference>
<keyword evidence="3" id="KW-1185">Reference proteome</keyword>
<evidence type="ECO:0000256" key="1">
    <source>
        <dbReference type="SAM" id="Phobius"/>
    </source>
</evidence>
<feature type="transmembrane region" description="Helical" evidence="1">
    <location>
        <begin position="111"/>
        <end position="131"/>
    </location>
</feature>
<comment type="caution">
    <text evidence="2">The sequence shown here is derived from an EMBL/GenBank/DDBJ whole genome shotgun (WGS) entry which is preliminary data.</text>
</comment>
<keyword evidence="1" id="KW-1133">Transmembrane helix</keyword>
<dbReference type="EMBL" id="JADIKC010000009">
    <property type="protein sequence ID" value="MBM7123099.1"/>
    <property type="molecule type" value="Genomic_DNA"/>
</dbReference>
<reference evidence="2 3" key="1">
    <citation type="submission" date="2020-10" db="EMBL/GenBank/DDBJ databases">
        <title>Phylogeny of dyella-like bacteria.</title>
        <authorList>
            <person name="Fu J."/>
        </authorList>
    </citation>
    <scope>NUCLEOTIDE SEQUENCE [LARGE SCALE GENOMIC DNA]</scope>
    <source>
        <strain evidence="2 3">THG-B117</strain>
    </source>
</reference>
<accession>A0ABS2JW60</accession>
<evidence type="ECO:0000313" key="3">
    <source>
        <dbReference type="Proteomes" id="UP001430065"/>
    </source>
</evidence>